<gene>
    <name evidence="5 8" type="primary">bioH</name>
    <name evidence="8" type="ORF">H9L17_08065</name>
</gene>
<keyword evidence="3 5" id="KW-0093">Biotin biosynthesis</keyword>
<dbReference type="Gene3D" id="3.40.50.1820">
    <property type="entry name" value="alpha/beta hydrolase"/>
    <property type="match status" value="1"/>
</dbReference>
<dbReference type="GO" id="GO:0009102">
    <property type="term" value="P:biotin biosynthetic process"/>
    <property type="evidence" value="ECO:0007669"/>
    <property type="project" value="UniProtKB-UniRule"/>
</dbReference>
<dbReference type="UniPathway" id="UPA00078"/>
<keyword evidence="9" id="KW-1185">Reference proteome</keyword>
<feature type="domain" description="AB hydrolase-1" evidence="7">
    <location>
        <begin position="10"/>
        <end position="239"/>
    </location>
</feature>
<feature type="active site" description="Nucleophile" evidence="5">
    <location>
        <position position="78"/>
    </location>
</feature>
<dbReference type="InterPro" id="IPR029058">
    <property type="entry name" value="AB_hydrolase_fold"/>
</dbReference>
<comment type="similarity">
    <text evidence="5">Belongs to the AB hydrolase superfamily. Carboxylesterase BioH family.</text>
</comment>
<sequence>MHVDVIGNGPPLVLLHGWAMHGGIFAPLVERLRAHRTLHVVDLPGHGHNRDCGVPLELAACAQALLDAVPEAPWCGWSLGGLIALHAASTQPARVPALAMVCATPKFVVADDWPEGMPANVFLGFAAGLRADWQGTIDRFIALEAFGSDRMREELRMLRDAVLAHGEPLPRVLAEGLRVLQASDLRDALPSLPVPSLWLGGRRDRLVNPAAMQASAAIAPDARFVQIEHAGHAPFLTHADDVADALLDFLDVSDRHSREGGNPVFDSQGQPQELDGTDLRLSEAARLRGNDEQGPDDGHKQ</sequence>
<dbReference type="GO" id="GO:0005737">
    <property type="term" value="C:cytoplasm"/>
    <property type="evidence" value="ECO:0007669"/>
    <property type="project" value="UniProtKB-SubCell"/>
</dbReference>
<keyword evidence="2 5" id="KW-0963">Cytoplasm</keyword>
<feature type="binding site" evidence="5">
    <location>
        <position position="232"/>
    </location>
    <ligand>
        <name>substrate</name>
    </ligand>
</feature>
<comment type="function">
    <text evidence="5">The physiological role of BioH is to remove the methyl group introduced by BioC when the pimeloyl moiety is complete. It allows to synthesize pimeloyl-ACP via the fatty acid synthetic pathway through the hydrolysis of the ester bonds of pimeloyl-ACP esters.</text>
</comment>
<dbReference type="NCBIfam" id="TIGR01738">
    <property type="entry name" value="bioH"/>
    <property type="match status" value="1"/>
</dbReference>
<accession>A0A7G9QXT6</accession>
<dbReference type="Proteomes" id="UP000515977">
    <property type="component" value="Chromosome"/>
</dbReference>
<evidence type="ECO:0000256" key="5">
    <source>
        <dbReference type="HAMAP-Rule" id="MF_01260"/>
    </source>
</evidence>
<dbReference type="HAMAP" id="MF_01260">
    <property type="entry name" value="Carboxylester"/>
    <property type="match status" value="1"/>
</dbReference>
<comment type="subunit">
    <text evidence="5">Monomer.</text>
</comment>
<feature type="active site" evidence="5">
    <location>
        <position position="204"/>
    </location>
</feature>
<feature type="active site" evidence="5">
    <location>
        <position position="232"/>
    </location>
</feature>
<dbReference type="EMBL" id="CP060711">
    <property type="protein sequence ID" value="QNN48161.1"/>
    <property type="molecule type" value="Genomic_DNA"/>
</dbReference>
<dbReference type="PANTHER" id="PTHR43194:SF5">
    <property type="entry name" value="PIMELOYL-[ACYL-CARRIER PROTEIN] METHYL ESTER ESTERASE"/>
    <property type="match status" value="1"/>
</dbReference>
<proteinExistence type="inferred from homology"/>
<comment type="catalytic activity">
    <reaction evidence="5">
        <text>6-carboxyhexanoyl-[ACP] methyl ester + H2O = 6-carboxyhexanoyl-[ACP] + methanol + H(+)</text>
        <dbReference type="Rhea" id="RHEA:42700"/>
        <dbReference type="Rhea" id="RHEA-COMP:9955"/>
        <dbReference type="Rhea" id="RHEA-COMP:10186"/>
        <dbReference type="ChEBI" id="CHEBI:15377"/>
        <dbReference type="ChEBI" id="CHEBI:15378"/>
        <dbReference type="ChEBI" id="CHEBI:17790"/>
        <dbReference type="ChEBI" id="CHEBI:78846"/>
        <dbReference type="ChEBI" id="CHEBI:82735"/>
        <dbReference type="EC" id="3.1.1.85"/>
    </reaction>
</comment>
<keyword evidence="4 5" id="KW-0378">Hydrolase</keyword>
<dbReference type="KEGG" id="tbv:H9L17_08065"/>
<evidence type="ECO:0000313" key="9">
    <source>
        <dbReference type="Proteomes" id="UP000515977"/>
    </source>
</evidence>
<comment type="subcellular location">
    <subcellularLocation>
        <location evidence="5">Cytoplasm</location>
    </subcellularLocation>
</comment>
<feature type="binding site" evidence="5">
    <location>
        <begin position="78"/>
        <end position="79"/>
    </location>
    <ligand>
        <name>substrate</name>
    </ligand>
</feature>
<protein>
    <recommendedName>
        <fullName evidence="5">Pimeloyl-[acyl-carrier protein] methyl ester esterase</fullName>
        <ecNumber evidence="5">3.1.1.85</ecNumber>
    </recommendedName>
    <alternativeName>
        <fullName evidence="5">Biotin synthesis protein BioH</fullName>
    </alternativeName>
    <alternativeName>
        <fullName evidence="5">Carboxylesterase BioH</fullName>
    </alternativeName>
</protein>
<organism evidence="8 9">
    <name type="scientific">Thermomonas brevis</name>
    <dbReference type="NCBI Taxonomy" id="215691"/>
    <lineage>
        <taxon>Bacteria</taxon>
        <taxon>Pseudomonadati</taxon>
        <taxon>Pseudomonadota</taxon>
        <taxon>Gammaproteobacteria</taxon>
        <taxon>Lysobacterales</taxon>
        <taxon>Lysobacteraceae</taxon>
        <taxon>Thermomonas</taxon>
    </lineage>
</organism>
<feature type="binding site" evidence="5">
    <location>
        <position position="18"/>
    </location>
    <ligand>
        <name>substrate</name>
    </ligand>
</feature>
<comment type="pathway">
    <text evidence="5">Cofactor biosynthesis; biotin biosynthesis.</text>
</comment>
<comment type="caution">
    <text evidence="5">Lacks conserved residue(s) required for the propagation of feature annotation.</text>
</comment>
<name>A0A7G9QXT6_9GAMM</name>
<evidence type="ECO:0000256" key="1">
    <source>
        <dbReference type="ARBA" id="ARBA00022487"/>
    </source>
</evidence>
<evidence type="ECO:0000256" key="2">
    <source>
        <dbReference type="ARBA" id="ARBA00022490"/>
    </source>
</evidence>
<dbReference type="InterPro" id="IPR000073">
    <property type="entry name" value="AB_hydrolase_1"/>
</dbReference>
<dbReference type="InterPro" id="IPR010076">
    <property type="entry name" value="BioH"/>
</dbReference>
<feature type="region of interest" description="Disordered" evidence="6">
    <location>
        <begin position="258"/>
        <end position="277"/>
    </location>
</feature>
<evidence type="ECO:0000313" key="8">
    <source>
        <dbReference type="EMBL" id="QNN48161.1"/>
    </source>
</evidence>
<dbReference type="GO" id="GO:0090499">
    <property type="term" value="F:pimelyl-[acyl-carrier protein] methyl ester esterase activity"/>
    <property type="evidence" value="ECO:0007669"/>
    <property type="project" value="UniProtKB-EC"/>
</dbReference>
<dbReference type="EC" id="3.1.1.85" evidence="5"/>
<evidence type="ECO:0000256" key="3">
    <source>
        <dbReference type="ARBA" id="ARBA00022756"/>
    </source>
</evidence>
<dbReference type="InterPro" id="IPR050228">
    <property type="entry name" value="Carboxylesterase_BioH"/>
</dbReference>
<dbReference type="PANTHER" id="PTHR43194">
    <property type="entry name" value="HYDROLASE ALPHA/BETA FOLD FAMILY"/>
    <property type="match status" value="1"/>
</dbReference>
<keyword evidence="1 5" id="KW-0719">Serine esterase</keyword>
<dbReference type="SUPFAM" id="SSF53474">
    <property type="entry name" value="alpha/beta-Hydrolases"/>
    <property type="match status" value="1"/>
</dbReference>
<evidence type="ECO:0000259" key="7">
    <source>
        <dbReference type="Pfam" id="PF00561"/>
    </source>
</evidence>
<dbReference type="Pfam" id="PF00561">
    <property type="entry name" value="Abhydrolase_1"/>
    <property type="match status" value="1"/>
</dbReference>
<reference evidence="8 9" key="1">
    <citation type="submission" date="2020-08" db="EMBL/GenBank/DDBJ databases">
        <title>Genome sequence of Thermomonas brevis KACC 16975T.</title>
        <authorList>
            <person name="Hyun D.-W."/>
            <person name="Bae J.-W."/>
        </authorList>
    </citation>
    <scope>NUCLEOTIDE SEQUENCE [LARGE SCALE GENOMIC DNA]</scope>
    <source>
        <strain evidence="8 9">KACC 16975</strain>
    </source>
</reference>
<evidence type="ECO:0000256" key="6">
    <source>
        <dbReference type="SAM" id="MobiDB-lite"/>
    </source>
</evidence>
<evidence type="ECO:0000256" key="4">
    <source>
        <dbReference type="ARBA" id="ARBA00022801"/>
    </source>
</evidence>
<dbReference type="AlphaFoldDB" id="A0A7G9QXT6"/>